<dbReference type="Pfam" id="PF13193">
    <property type="entry name" value="AMP-binding_C"/>
    <property type="match status" value="1"/>
</dbReference>
<feature type="domain" description="AMP-dependent synthetase/ligase" evidence="12">
    <location>
        <begin position="87"/>
        <end position="472"/>
    </location>
</feature>
<keyword evidence="4" id="KW-0596">Phosphopantetheine</keyword>
<dbReference type="EC" id="6.2.1.1" evidence="11"/>
<dbReference type="FunFam" id="3.40.50.12780:FF:000001">
    <property type="entry name" value="Acetyl-coenzyme A synthetase"/>
    <property type="match status" value="1"/>
</dbReference>
<evidence type="ECO:0000256" key="7">
    <source>
        <dbReference type="ARBA" id="ARBA00022741"/>
    </source>
</evidence>
<dbReference type="NCBIfam" id="TIGR02188">
    <property type="entry name" value="Ac_CoA_lig_AcsA"/>
    <property type="match status" value="1"/>
</dbReference>
<comment type="PTM">
    <text evidence="11">Acetylated. Deacetylation by the SIR2-homolog deacetylase activates the enzyme.</text>
</comment>
<feature type="domain" description="AMP-binding enzyme C-terminal" evidence="15">
    <location>
        <begin position="535"/>
        <end position="615"/>
    </location>
</feature>
<comment type="catalytic activity">
    <reaction evidence="11">
        <text>acetate + ATP + CoA = acetyl-CoA + AMP + diphosphate</text>
        <dbReference type="Rhea" id="RHEA:23176"/>
        <dbReference type="ChEBI" id="CHEBI:30089"/>
        <dbReference type="ChEBI" id="CHEBI:30616"/>
        <dbReference type="ChEBI" id="CHEBI:33019"/>
        <dbReference type="ChEBI" id="CHEBI:57287"/>
        <dbReference type="ChEBI" id="CHEBI:57288"/>
        <dbReference type="ChEBI" id="CHEBI:456215"/>
        <dbReference type="EC" id="6.2.1.1"/>
    </reaction>
</comment>
<comment type="similarity">
    <text evidence="3">Belongs to the 3-hydroxyacyl-CoA dehydrogenase family.</text>
</comment>
<dbReference type="PANTHER" id="PTHR24095:SF14">
    <property type="entry name" value="ACETYL-COENZYME A SYNTHETASE 1"/>
    <property type="match status" value="1"/>
</dbReference>
<dbReference type="FunFam" id="3.40.50.720:FF:000009">
    <property type="entry name" value="Fatty oxidation complex, alpha subunit"/>
    <property type="match status" value="1"/>
</dbReference>
<evidence type="ECO:0000256" key="2">
    <source>
        <dbReference type="ARBA" id="ARBA00006432"/>
    </source>
</evidence>
<feature type="binding site" evidence="11">
    <location>
        <begin position="413"/>
        <end position="418"/>
    </location>
    <ligand>
        <name>ATP</name>
        <dbReference type="ChEBI" id="CHEBI:30616"/>
    </ligand>
</feature>
<dbReference type="InterPro" id="IPR013328">
    <property type="entry name" value="6PGD_dom2"/>
</dbReference>
<feature type="binding site" evidence="11">
    <location>
        <position position="541"/>
    </location>
    <ligand>
        <name>Mg(2+)</name>
        <dbReference type="ChEBI" id="CHEBI:18420"/>
    </ligand>
</feature>
<dbReference type="Pfam" id="PF00501">
    <property type="entry name" value="AMP-binding"/>
    <property type="match status" value="1"/>
</dbReference>
<comment type="pathway">
    <text evidence="1">Lipid metabolism; butanoate metabolism.</text>
</comment>
<feature type="binding site" evidence="11">
    <location>
        <position position="530"/>
    </location>
    <ligand>
        <name>ATP</name>
        <dbReference type="ChEBI" id="CHEBI:30616"/>
    </ligand>
</feature>
<keyword evidence="7 11" id="KW-0547">Nucleotide-binding</keyword>
<keyword evidence="11" id="KW-0479">Metal-binding</keyword>
<name>A0A852RRW5_9ACTN</name>
<feature type="binding site" evidence="11">
    <location>
        <begin position="193"/>
        <end position="196"/>
    </location>
    <ligand>
        <name>CoA</name>
        <dbReference type="ChEBI" id="CHEBI:57287"/>
    </ligand>
</feature>
<feature type="domain" description="3-hydroxyacyl-CoA dehydrogenase C-terminal" evidence="13">
    <location>
        <begin position="908"/>
        <end position="1006"/>
    </location>
</feature>
<evidence type="ECO:0000256" key="8">
    <source>
        <dbReference type="ARBA" id="ARBA00022840"/>
    </source>
</evidence>
<dbReference type="GO" id="GO:0003987">
    <property type="term" value="F:acetate-CoA ligase activity"/>
    <property type="evidence" value="ECO:0007669"/>
    <property type="project" value="UniProtKB-UniRule"/>
</dbReference>
<dbReference type="InterPro" id="IPR008927">
    <property type="entry name" value="6-PGluconate_DH-like_C_sf"/>
</dbReference>
<dbReference type="SUPFAM" id="SSF51735">
    <property type="entry name" value="NAD(P)-binding Rossmann-fold domains"/>
    <property type="match status" value="1"/>
</dbReference>
<dbReference type="Gene3D" id="3.30.300.30">
    <property type="match status" value="1"/>
</dbReference>
<dbReference type="GO" id="GO:0046872">
    <property type="term" value="F:metal ion binding"/>
    <property type="evidence" value="ECO:0007669"/>
    <property type="project" value="UniProtKB-KW"/>
</dbReference>
<keyword evidence="11" id="KW-0460">Magnesium</keyword>
<dbReference type="InterPro" id="IPR020845">
    <property type="entry name" value="AMP-binding_CS"/>
</dbReference>
<keyword evidence="10" id="KW-0560">Oxidoreductase</keyword>
<evidence type="ECO:0000256" key="6">
    <source>
        <dbReference type="ARBA" id="ARBA00022598"/>
    </source>
</evidence>
<dbReference type="AlphaFoldDB" id="A0A852RRW5"/>
<comment type="similarity">
    <text evidence="2 11">Belongs to the ATP-dependent AMP-binding enzyme family.</text>
</comment>
<feature type="binding site" evidence="11">
    <location>
        <position position="504"/>
    </location>
    <ligand>
        <name>ATP</name>
        <dbReference type="ChEBI" id="CHEBI:30616"/>
    </ligand>
</feature>
<organism evidence="17 18">
    <name type="scientific">Nocardioides kongjuensis</name>
    <dbReference type="NCBI Taxonomy" id="349522"/>
    <lineage>
        <taxon>Bacteria</taxon>
        <taxon>Bacillati</taxon>
        <taxon>Actinomycetota</taxon>
        <taxon>Actinomycetes</taxon>
        <taxon>Propionibacteriales</taxon>
        <taxon>Nocardioidaceae</taxon>
        <taxon>Nocardioides</taxon>
    </lineage>
</organism>
<feature type="modified residue" description="N6-acetyllysine" evidence="11">
    <location>
        <position position="615"/>
    </location>
</feature>
<evidence type="ECO:0000256" key="9">
    <source>
        <dbReference type="ARBA" id="ARBA00022990"/>
    </source>
</evidence>
<dbReference type="GO" id="GO:0016208">
    <property type="term" value="F:AMP binding"/>
    <property type="evidence" value="ECO:0007669"/>
    <property type="project" value="InterPro"/>
</dbReference>
<feature type="binding site" evidence="11">
    <location>
        <position position="546"/>
    </location>
    <ligand>
        <name>Mg(2+)</name>
        <dbReference type="ChEBI" id="CHEBI:18420"/>
    </ligand>
</feature>
<dbReference type="GO" id="GO:0006631">
    <property type="term" value="P:fatty acid metabolic process"/>
    <property type="evidence" value="ECO:0007669"/>
    <property type="project" value="InterPro"/>
</dbReference>
<evidence type="ECO:0000259" key="16">
    <source>
        <dbReference type="Pfam" id="PF16177"/>
    </source>
</evidence>
<dbReference type="InterPro" id="IPR000873">
    <property type="entry name" value="AMP-dep_synth/lig_dom"/>
</dbReference>
<dbReference type="GO" id="GO:0019427">
    <property type="term" value="P:acetyl-CoA biosynthetic process from acetate"/>
    <property type="evidence" value="ECO:0007669"/>
    <property type="project" value="UniProtKB-UniRule"/>
</dbReference>
<dbReference type="InterPro" id="IPR036291">
    <property type="entry name" value="NAD(P)-bd_dom_sf"/>
</dbReference>
<keyword evidence="6 11" id="KW-0436">Ligase</keyword>
<dbReference type="InterPro" id="IPR025110">
    <property type="entry name" value="AMP-bd_C"/>
</dbReference>
<dbReference type="CDD" id="cd05966">
    <property type="entry name" value="ACS"/>
    <property type="match status" value="1"/>
</dbReference>
<dbReference type="Gene3D" id="3.40.50.720">
    <property type="entry name" value="NAD(P)-binding Rossmann-like Domain"/>
    <property type="match status" value="1"/>
</dbReference>
<keyword evidence="5" id="KW-0597">Phosphoprotein</keyword>
<proteinExistence type="inferred from homology"/>
<dbReference type="PROSITE" id="PS00455">
    <property type="entry name" value="AMP_BINDING"/>
    <property type="match status" value="1"/>
</dbReference>
<feature type="binding site" evidence="11">
    <location>
        <begin position="389"/>
        <end position="391"/>
    </location>
    <ligand>
        <name>ATP</name>
        <dbReference type="ChEBI" id="CHEBI:30616"/>
    </ligand>
</feature>
<feature type="binding site" evidence="11">
    <location>
        <position position="543"/>
    </location>
    <ligand>
        <name>Mg(2+)</name>
        <dbReference type="ChEBI" id="CHEBI:18420"/>
    </ligand>
</feature>
<dbReference type="InterPro" id="IPR045851">
    <property type="entry name" value="AMP-bd_C_sf"/>
</dbReference>
<dbReference type="GO" id="GO:0070403">
    <property type="term" value="F:NAD+ binding"/>
    <property type="evidence" value="ECO:0007669"/>
    <property type="project" value="InterPro"/>
</dbReference>
<dbReference type="NCBIfam" id="NF001208">
    <property type="entry name" value="PRK00174.1"/>
    <property type="match status" value="1"/>
</dbReference>
<evidence type="ECO:0000256" key="10">
    <source>
        <dbReference type="ARBA" id="ARBA00023002"/>
    </source>
</evidence>
<evidence type="ECO:0000256" key="4">
    <source>
        <dbReference type="ARBA" id="ARBA00022450"/>
    </source>
</evidence>
<evidence type="ECO:0000259" key="12">
    <source>
        <dbReference type="Pfam" id="PF00501"/>
    </source>
</evidence>
<dbReference type="PANTHER" id="PTHR24095">
    <property type="entry name" value="ACETYL-COENZYME A SYNTHETASE"/>
    <property type="match status" value="1"/>
</dbReference>
<dbReference type="SUPFAM" id="SSF48179">
    <property type="entry name" value="6-phosphogluconate dehydrogenase C-terminal domain-like"/>
    <property type="match status" value="2"/>
</dbReference>
<dbReference type="GO" id="GO:0005829">
    <property type="term" value="C:cytosol"/>
    <property type="evidence" value="ECO:0007669"/>
    <property type="project" value="TreeGrafter"/>
</dbReference>
<evidence type="ECO:0000256" key="1">
    <source>
        <dbReference type="ARBA" id="ARBA00005086"/>
    </source>
</evidence>
<evidence type="ECO:0000259" key="14">
    <source>
        <dbReference type="Pfam" id="PF02737"/>
    </source>
</evidence>
<evidence type="ECO:0000313" key="17">
    <source>
        <dbReference type="EMBL" id="NYD29342.1"/>
    </source>
</evidence>
<feature type="binding site" evidence="11">
    <location>
        <position position="313"/>
    </location>
    <ligand>
        <name>CoA</name>
        <dbReference type="ChEBI" id="CHEBI:57287"/>
    </ligand>
</feature>
<reference evidence="17 18" key="1">
    <citation type="submission" date="2020-07" db="EMBL/GenBank/DDBJ databases">
        <title>Sequencing the genomes of 1000 actinobacteria strains.</title>
        <authorList>
            <person name="Klenk H.-P."/>
        </authorList>
    </citation>
    <scope>NUCLEOTIDE SEQUENCE [LARGE SCALE GENOMIC DNA]</scope>
    <source>
        <strain evidence="17 18">DSM 19082</strain>
    </source>
</reference>
<gene>
    <name evidence="11" type="primary">acsA</name>
    <name evidence="17" type="ORF">BJ958_000888</name>
</gene>
<evidence type="ECO:0000256" key="11">
    <source>
        <dbReference type="HAMAP-Rule" id="MF_01123"/>
    </source>
</evidence>
<dbReference type="Gene3D" id="3.40.50.12780">
    <property type="entry name" value="N-terminal domain of ligase-like"/>
    <property type="match status" value="1"/>
</dbReference>
<feature type="domain" description="Acetyl-coenzyme A synthetase N-terminal" evidence="16">
    <location>
        <begin position="31"/>
        <end position="83"/>
    </location>
</feature>
<dbReference type="Pfam" id="PF16177">
    <property type="entry name" value="ACAS_N"/>
    <property type="match status" value="1"/>
</dbReference>
<keyword evidence="8 11" id="KW-0067">ATP-binding</keyword>
<comment type="function">
    <text evidence="11">Catalyzes the conversion of acetate into acetyl-CoA (AcCoA), an essential intermediate at the junction of anabolic and catabolic pathways. AcsA undergoes a two-step reaction. In the first half reaction, AcsA combines acetate with ATP to form acetyl-adenylate (AcAMP) intermediate. In the second half reaction, it can then transfer the acetyl group from AcAMP to the sulfhydryl group of CoA, forming the product AcCoA.</text>
</comment>
<feature type="domain" description="3-hydroxyacyl-CoA dehydrogenase C-terminal" evidence="13">
    <location>
        <begin position="657"/>
        <end position="713"/>
    </location>
</feature>
<evidence type="ECO:0000259" key="15">
    <source>
        <dbReference type="Pfam" id="PF13193"/>
    </source>
</evidence>
<dbReference type="Proteomes" id="UP000582231">
    <property type="component" value="Unassembled WGS sequence"/>
</dbReference>
<evidence type="ECO:0000256" key="5">
    <source>
        <dbReference type="ARBA" id="ARBA00022553"/>
    </source>
</evidence>
<comment type="cofactor">
    <cofactor evidence="11">
        <name>Mg(2+)</name>
        <dbReference type="ChEBI" id="CHEBI:18420"/>
    </cofactor>
</comment>
<dbReference type="Pfam" id="PF00725">
    <property type="entry name" value="3HCDH"/>
    <property type="match status" value="2"/>
</dbReference>
<dbReference type="InterPro" id="IPR006108">
    <property type="entry name" value="3HC_DH_C"/>
</dbReference>
<keyword evidence="18" id="KW-1185">Reference proteome</keyword>
<dbReference type="InterPro" id="IPR042099">
    <property type="entry name" value="ANL_N_sf"/>
</dbReference>
<dbReference type="Gene3D" id="1.10.1040.10">
    <property type="entry name" value="N-(1-d-carboxylethyl)-l-norvaline Dehydrogenase, domain 2"/>
    <property type="match status" value="2"/>
</dbReference>
<protein>
    <recommendedName>
        <fullName evidence="11">Acetyl-coenzyme A synthetase</fullName>
        <shortName evidence="11">AcCoA synthetase</shortName>
        <shortName evidence="11">Acs</shortName>
        <ecNumber evidence="11">6.2.1.1</ecNumber>
    </recommendedName>
    <alternativeName>
        <fullName evidence="11">Acetate--CoA ligase</fullName>
    </alternativeName>
    <alternativeName>
        <fullName evidence="11">Acyl-activating enzyme</fullName>
    </alternativeName>
</protein>
<evidence type="ECO:0000259" key="13">
    <source>
        <dbReference type="Pfam" id="PF00725"/>
    </source>
</evidence>
<keyword evidence="9 11" id="KW-0007">Acetylation</keyword>
<dbReference type="InterPro" id="IPR006176">
    <property type="entry name" value="3-OHacyl-CoA_DH_NAD-bd"/>
</dbReference>
<feature type="binding site" evidence="11">
    <location>
        <position position="527"/>
    </location>
    <ligand>
        <name>CoA</name>
        <dbReference type="ChEBI" id="CHEBI:57287"/>
    </ligand>
</feature>
<dbReference type="EMBL" id="JACCBF010000001">
    <property type="protein sequence ID" value="NYD29342.1"/>
    <property type="molecule type" value="Genomic_DNA"/>
</dbReference>
<comment type="caution">
    <text evidence="11">Lacks conserved residue(s) required for the propagation of feature annotation.</text>
</comment>
<sequence length="1008" mass="108147">MTDETLSNLLTETRTFEPPAELAAHANVKADAYAAAAADHEGFWAEQAQRLTWAEPFTQILDDSSAPFYRWFADGTLNVAYNCVDRHVAAGTGDQVAIHFVGEPGDRRDITYAQLKDEVSRAANALTDLGVTAGDRVAIYLPMIPEAVVSMLACARIGATHTVVFGGFSAEALASRIEDCNAKLVITADGGYRRGSASALKPAVDAALEKVPGVAQHVLVVRRTGQEVAWHDGVDVWWHDAVDGASADHTPEAFTAEHPLFVMYSSGTTGKPKGILHTSGGYLTGTAYTHHAVFDLKPESDVYWCTADVGWITGHSYIVYGPLANGVTQVLYEGTPDSPHKGRWWEIIQDYKVTLFYTAPTAIRTFMKWGRSVPDGYDMSSLRLLGSVGEPINPEAYVWYRSVVGGDRCPVVDTWWQTETGMMMISPLPGVTAGKPGSAMTPLPGVDADVVSEDGVPVPNGSGGYLVLTKPWPAMLRTLLGDDDRFVETYWSKYADQGWYFAGDGAKKDDDGAIWLLGRVDDVMNVSGHRLSTTEIESALVSHPRVAEAAVVGASDETTGQAVVAYVILREGIDGVDGDALVQELRNHVATEIGAIAKPRSIMIVPELPKTRSGKIMRRLLKDVAENRTVGDTTTLADRSIMAALSAQAPRPVNEEIADKLILPYLNHAIRMFEAGYASAVDIDNGMIYGCGYPKGPMTVAQERGIYTPAGGASEAAEHEFKIAINKVGVVGTGTMASGMIQVFAQAGYDVVFVGRGQDKLDGVVSFIDKGLSKLVEKGRLSEDDKAATLGRLHGATEREALADVDIVVEAIAEDLAIKTELYADLDRICKPGAILATTTSSMPITKLGEATSRPESVIGMHFFNPATILKLVEVVTTEATGADVNETVLALCKKIGKVAVSCGDRSGFIVNCLLFPYLNDAVKLLESGEATMEEIDAAIKEQAGFPMGPFALLDLVGNDVSLAIEKELFETFGAEAPEFEPAATLVAKVEAGELGRKTKKGFYDYSA</sequence>
<dbReference type="HAMAP" id="MF_01123">
    <property type="entry name" value="Ac_CoA_synth"/>
    <property type="match status" value="1"/>
</dbReference>
<dbReference type="InterPro" id="IPR011904">
    <property type="entry name" value="Ac_CoA_lig"/>
</dbReference>
<dbReference type="GO" id="GO:0005524">
    <property type="term" value="F:ATP binding"/>
    <property type="evidence" value="ECO:0007669"/>
    <property type="project" value="UniProtKB-KW"/>
</dbReference>
<feature type="binding site" evidence="11">
    <location>
        <position position="519"/>
    </location>
    <ligand>
        <name>ATP</name>
        <dbReference type="ChEBI" id="CHEBI:30616"/>
    </ligand>
</feature>
<evidence type="ECO:0000256" key="3">
    <source>
        <dbReference type="ARBA" id="ARBA00009463"/>
    </source>
</evidence>
<feature type="domain" description="3-hydroxyacyl-CoA dehydrogenase NAD binding" evidence="14">
    <location>
        <begin position="727"/>
        <end position="905"/>
    </location>
</feature>
<comment type="caution">
    <text evidence="17">The sequence shown here is derived from an EMBL/GenBank/DDBJ whole genome shotgun (WGS) entry which is preliminary data.</text>
</comment>
<dbReference type="GO" id="GO:0016616">
    <property type="term" value="F:oxidoreductase activity, acting on the CH-OH group of donors, NAD or NADP as acceptor"/>
    <property type="evidence" value="ECO:0007669"/>
    <property type="project" value="InterPro"/>
</dbReference>
<accession>A0A852RRW5</accession>
<dbReference type="InterPro" id="IPR032387">
    <property type="entry name" value="ACAS_N"/>
</dbReference>
<dbReference type="SUPFAM" id="SSF56801">
    <property type="entry name" value="Acetyl-CoA synthetase-like"/>
    <property type="match status" value="1"/>
</dbReference>
<dbReference type="Pfam" id="PF02737">
    <property type="entry name" value="3HCDH_N"/>
    <property type="match status" value="1"/>
</dbReference>
<evidence type="ECO:0000313" key="18">
    <source>
        <dbReference type="Proteomes" id="UP000582231"/>
    </source>
</evidence>